<dbReference type="EMBL" id="GBRH01236552">
    <property type="protein sequence ID" value="JAD61343.1"/>
    <property type="molecule type" value="Transcribed_RNA"/>
</dbReference>
<reference evidence="1" key="2">
    <citation type="journal article" date="2015" name="Data Brief">
        <title>Shoot transcriptome of the giant reed, Arundo donax.</title>
        <authorList>
            <person name="Barrero R.A."/>
            <person name="Guerrero F.D."/>
            <person name="Moolhuijzen P."/>
            <person name="Goolsby J.A."/>
            <person name="Tidwell J."/>
            <person name="Bellgard S.E."/>
            <person name="Bellgard M.I."/>
        </authorList>
    </citation>
    <scope>NUCLEOTIDE SEQUENCE</scope>
    <source>
        <tissue evidence="1">Shoot tissue taken approximately 20 cm above the soil surface</tissue>
    </source>
</reference>
<protein>
    <submittedName>
        <fullName evidence="1">Uncharacterized protein</fullName>
    </submittedName>
</protein>
<reference evidence="1" key="1">
    <citation type="submission" date="2014-09" db="EMBL/GenBank/DDBJ databases">
        <authorList>
            <person name="Magalhaes I.L.F."/>
            <person name="Oliveira U."/>
            <person name="Santos F.R."/>
            <person name="Vidigal T.H.D.A."/>
            <person name="Brescovit A.D."/>
            <person name="Santos A.J."/>
        </authorList>
    </citation>
    <scope>NUCLEOTIDE SEQUENCE</scope>
    <source>
        <tissue evidence="1">Shoot tissue taken approximately 20 cm above the soil surface</tissue>
    </source>
</reference>
<evidence type="ECO:0000313" key="1">
    <source>
        <dbReference type="EMBL" id="JAD61343.1"/>
    </source>
</evidence>
<accession>A0A0A9BGP6</accession>
<sequence length="34" mass="3755">MGGAGQQCGVGGCRDGREWMCERGAASPGWWWRR</sequence>
<proteinExistence type="predicted"/>
<dbReference type="AlphaFoldDB" id="A0A0A9BGP6"/>
<name>A0A0A9BGP6_ARUDO</name>
<organism evidence="1">
    <name type="scientific">Arundo donax</name>
    <name type="common">Giant reed</name>
    <name type="synonym">Donax arundinaceus</name>
    <dbReference type="NCBI Taxonomy" id="35708"/>
    <lineage>
        <taxon>Eukaryota</taxon>
        <taxon>Viridiplantae</taxon>
        <taxon>Streptophyta</taxon>
        <taxon>Embryophyta</taxon>
        <taxon>Tracheophyta</taxon>
        <taxon>Spermatophyta</taxon>
        <taxon>Magnoliopsida</taxon>
        <taxon>Liliopsida</taxon>
        <taxon>Poales</taxon>
        <taxon>Poaceae</taxon>
        <taxon>PACMAD clade</taxon>
        <taxon>Arundinoideae</taxon>
        <taxon>Arundineae</taxon>
        <taxon>Arundo</taxon>
    </lineage>
</organism>